<organism evidence="2 3">
    <name type="scientific">Amycolatopsis taiwanensis</name>
    <dbReference type="NCBI Taxonomy" id="342230"/>
    <lineage>
        <taxon>Bacteria</taxon>
        <taxon>Bacillati</taxon>
        <taxon>Actinomycetota</taxon>
        <taxon>Actinomycetes</taxon>
        <taxon>Pseudonocardiales</taxon>
        <taxon>Pseudonocardiaceae</taxon>
        <taxon>Amycolatopsis</taxon>
    </lineage>
</organism>
<feature type="region of interest" description="Disordered" evidence="1">
    <location>
        <begin position="1"/>
        <end position="22"/>
    </location>
</feature>
<proteinExistence type="predicted"/>
<dbReference type="AlphaFoldDB" id="A0A9W6RC81"/>
<name>A0A9W6RC81_9PSEU</name>
<dbReference type="Proteomes" id="UP001165136">
    <property type="component" value="Unassembled WGS sequence"/>
</dbReference>
<protein>
    <submittedName>
        <fullName evidence="2">Uncharacterized protein</fullName>
    </submittedName>
</protein>
<dbReference type="EMBL" id="BSTI01000035">
    <property type="protein sequence ID" value="GLY71382.1"/>
    <property type="molecule type" value="Genomic_DNA"/>
</dbReference>
<sequence>MAGRAVRPDVSTGLWPGESGIPADPLTAPVSSGFASLRGWWSNVIPCVNPILIPCMNPQRHTAPKIAPEMTVGDNCSWLFE</sequence>
<accession>A0A9W6RC81</accession>
<gene>
    <name evidence="2" type="ORF">Atai01_80010</name>
</gene>
<keyword evidence="3" id="KW-1185">Reference proteome</keyword>
<evidence type="ECO:0000313" key="3">
    <source>
        <dbReference type="Proteomes" id="UP001165136"/>
    </source>
</evidence>
<evidence type="ECO:0000313" key="2">
    <source>
        <dbReference type="EMBL" id="GLY71382.1"/>
    </source>
</evidence>
<comment type="caution">
    <text evidence="2">The sequence shown here is derived from an EMBL/GenBank/DDBJ whole genome shotgun (WGS) entry which is preliminary data.</text>
</comment>
<evidence type="ECO:0000256" key="1">
    <source>
        <dbReference type="SAM" id="MobiDB-lite"/>
    </source>
</evidence>
<reference evidence="2" key="1">
    <citation type="submission" date="2023-03" db="EMBL/GenBank/DDBJ databases">
        <title>Amycolatopsis taiwanensis NBRC 103393.</title>
        <authorList>
            <person name="Ichikawa N."/>
            <person name="Sato H."/>
            <person name="Tonouchi N."/>
        </authorList>
    </citation>
    <scope>NUCLEOTIDE SEQUENCE</scope>
    <source>
        <strain evidence="2">NBRC 103393</strain>
    </source>
</reference>